<dbReference type="EMBL" id="JACJHR010000003">
    <property type="protein sequence ID" value="MBB2498153.1"/>
    <property type="molecule type" value="Genomic_DNA"/>
</dbReference>
<feature type="transmembrane region" description="Helical" evidence="1">
    <location>
        <begin position="39"/>
        <end position="64"/>
    </location>
</feature>
<gene>
    <name evidence="2" type="ORF">H5411_03245</name>
</gene>
<accession>A0A8E2B252</accession>
<feature type="transmembrane region" description="Helical" evidence="1">
    <location>
        <begin position="161"/>
        <end position="181"/>
    </location>
</feature>
<feature type="transmembrane region" description="Helical" evidence="1">
    <location>
        <begin position="7"/>
        <end position="33"/>
    </location>
</feature>
<keyword evidence="1" id="KW-0812">Transmembrane</keyword>
<organism evidence="2 3">
    <name type="scientific">Amycolatopsis echigonensis</name>
    <dbReference type="NCBI Taxonomy" id="2576905"/>
    <lineage>
        <taxon>Bacteria</taxon>
        <taxon>Bacillati</taxon>
        <taxon>Actinomycetota</taxon>
        <taxon>Actinomycetes</taxon>
        <taxon>Pseudonocardiales</taxon>
        <taxon>Pseudonocardiaceae</taxon>
        <taxon>Amycolatopsis</taxon>
    </lineage>
</organism>
<evidence type="ECO:0000256" key="1">
    <source>
        <dbReference type="SAM" id="Phobius"/>
    </source>
</evidence>
<comment type="caution">
    <text evidence="2">The sequence shown here is derived from an EMBL/GenBank/DDBJ whole genome shotgun (WGS) entry which is preliminary data.</text>
</comment>
<keyword evidence="1" id="KW-0472">Membrane</keyword>
<sequence length="214" mass="22712">MSGRQFVTFAVGIFDLFSFAVPGAVQLSLLVYVLDRLGILHVAALTSAPGALLVAGAVVASYLLGHLFHPLAALLERVRPRRDAEEARQEFVAQVPQARDRAYVQANPVLLVAAAELHDKDAAGEIVRMRAQSVMLRNIAFAFTLASVVALVQTATGPHRMVAAGAAALAVLGAAGALGSSRKVWHMSRMKTLEICYWIPDIDQTFAAEAPAAG</sequence>
<feature type="transmembrane region" description="Helical" evidence="1">
    <location>
        <begin position="135"/>
        <end position="155"/>
    </location>
</feature>
<proteinExistence type="predicted"/>
<evidence type="ECO:0000313" key="3">
    <source>
        <dbReference type="Proteomes" id="UP000550260"/>
    </source>
</evidence>
<name>A0A8E2B252_9PSEU</name>
<evidence type="ECO:0000313" key="2">
    <source>
        <dbReference type="EMBL" id="MBB2498153.1"/>
    </source>
</evidence>
<dbReference type="AlphaFoldDB" id="A0A8E2B252"/>
<keyword evidence="1" id="KW-1133">Transmembrane helix</keyword>
<reference evidence="2 3" key="1">
    <citation type="submission" date="2020-08" db="EMBL/GenBank/DDBJ databases">
        <title>Amycolatopsis echigonensis JCM 21831.</title>
        <authorList>
            <person name="Tedsree N."/>
            <person name="Kuncharoen N."/>
            <person name="Likhitwitayawuid K."/>
            <person name="Tanasupawat S."/>
        </authorList>
    </citation>
    <scope>NUCLEOTIDE SEQUENCE [LARGE SCALE GENOMIC DNA]</scope>
    <source>
        <strain evidence="2 3">JCM 21831</strain>
    </source>
</reference>
<protein>
    <submittedName>
        <fullName evidence="2">Uncharacterized protein</fullName>
    </submittedName>
</protein>
<dbReference type="Proteomes" id="UP000550260">
    <property type="component" value="Unassembled WGS sequence"/>
</dbReference>